<reference evidence="3 4" key="1">
    <citation type="journal article" date="2019" name="Int. J. Syst. Evol. Microbiol.">
        <title>The Global Catalogue of Microorganisms (GCM) 10K type strain sequencing project: providing services to taxonomists for standard genome sequencing and annotation.</title>
        <authorList>
            <consortium name="The Broad Institute Genomics Platform"/>
            <consortium name="The Broad Institute Genome Sequencing Center for Infectious Disease"/>
            <person name="Wu L."/>
            <person name="Ma J."/>
        </authorList>
    </citation>
    <scope>NUCLEOTIDE SEQUENCE [LARGE SCALE GENOMIC DNA]</scope>
    <source>
        <strain evidence="3 4">JCM 16021</strain>
    </source>
</reference>
<feature type="domain" description="Isochorismatase-like" evidence="2">
    <location>
        <begin position="11"/>
        <end position="163"/>
    </location>
</feature>
<dbReference type="Proteomes" id="UP001500575">
    <property type="component" value="Unassembled WGS sequence"/>
</dbReference>
<name>A0ABN2YNF5_9ACTN</name>
<dbReference type="PANTHER" id="PTHR43540:SF1">
    <property type="entry name" value="ISOCHORISMATASE HYDROLASE"/>
    <property type="match status" value="1"/>
</dbReference>
<dbReference type="Gene3D" id="3.40.50.850">
    <property type="entry name" value="Isochorismatase-like"/>
    <property type="match status" value="1"/>
</dbReference>
<protein>
    <submittedName>
        <fullName evidence="3">Cysteine hydrolase family protein</fullName>
    </submittedName>
</protein>
<gene>
    <name evidence="3" type="ORF">GCM10009843_32010</name>
</gene>
<organism evidence="3 4">
    <name type="scientific">Nocardioides bigeumensis</name>
    <dbReference type="NCBI Taxonomy" id="433657"/>
    <lineage>
        <taxon>Bacteria</taxon>
        <taxon>Bacillati</taxon>
        <taxon>Actinomycetota</taxon>
        <taxon>Actinomycetes</taxon>
        <taxon>Propionibacteriales</taxon>
        <taxon>Nocardioidaceae</taxon>
        <taxon>Nocardioides</taxon>
    </lineage>
</organism>
<dbReference type="Pfam" id="PF00857">
    <property type="entry name" value="Isochorismatase"/>
    <property type="match status" value="1"/>
</dbReference>
<keyword evidence="1 3" id="KW-0378">Hydrolase</keyword>
<dbReference type="EMBL" id="BAAAQQ010000013">
    <property type="protein sequence ID" value="GAA2129919.1"/>
    <property type="molecule type" value="Genomic_DNA"/>
</dbReference>
<dbReference type="InterPro" id="IPR000868">
    <property type="entry name" value="Isochorismatase-like_dom"/>
</dbReference>
<evidence type="ECO:0000256" key="1">
    <source>
        <dbReference type="ARBA" id="ARBA00022801"/>
    </source>
</evidence>
<sequence length="195" mass="21046">MTAAGLLAASTALIVVDVQRGFDDSAFWGPRNNPDADRNIASLVDVFAAAGLPIVFVRHDSTNPTSPLHPSRSGNHLKEYLDSAQPDLLVRKTVNSSFHGTPDLDRWLRRKQVDGLVICGITTNHCCETTARVGGNLGYRVLFAADATHTFDRTGPDGRELTADQLAHATCSNLHDEFATVVTTRTVIAALLPRS</sequence>
<proteinExistence type="predicted"/>
<evidence type="ECO:0000259" key="2">
    <source>
        <dbReference type="Pfam" id="PF00857"/>
    </source>
</evidence>
<dbReference type="CDD" id="cd01014">
    <property type="entry name" value="nicotinamidase_related"/>
    <property type="match status" value="1"/>
</dbReference>
<accession>A0ABN2YNF5</accession>
<dbReference type="PANTHER" id="PTHR43540">
    <property type="entry name" value="PEROXYUREIDOACRYLATE/UREIDOACRYLATE AMIDOHYDROLASE-RELATED"/>
    <property type="match status" value="1"/>
</dbReference>
<keyword evidence="4" id="KW-1185">Reference proteome</keyword>
<dbReference type="GO" id="GO:0016787">
    <property type="term" value="F:hydrolase activity"/>
    <property type="evidence" value="ECO:0007669"/>
    <property type="project" value="UniProtKB-KW"/>
</dbReference>
<dbReference type="SUPFAM" id="SSF52499">
    <property type="entry name" value="Isochorismatase-like hydrolases"/>
    <property type="match status" value="1"/>
</dbReference>
<evidence type="ECO:0000313" key="4">
    <source>
        <dbReference type="Proteomes" id="UP001500575"/>
    </source>
</evidence>
<comment type="caution">
    <text evidence="3">The sequence shown here is derived from an EMBL/GenBank/DDBJ whole genome shotgun (WGS) entry which is preliminary data.</text>
</comment>
<evidence type="ECO:0000313" key="3">
    <source>
        <dbReference type="EMBL" id="GAA2129919.1"/>
    </source>
</evidence>
<dbReference type="InterPro" id="IPR036380">
    <property type="entry name" value="Isochorismatase-like_sf"/>
</dbReference>
<dbReference type="InterPro" id="IPR050272">
    <property type="entry name" value="Isochorismatase-like_hydrls"/>
</dbReference>